<feature type="signal peptide" evidence="1">
    <location>
        <begin position="1"/>
        <end position="34"/>
    </location>
</feature>
<name>A0AAD7AXB3_MYCRO</name>
<proteinExistence type="predicted"/>
<evidence type="ECO:0000256" key="1">
    <source>
        <dbReference type="SAM" id="SignalP"/>
    </source>
</evidence>
<keyword evidence="1" id="KW-0732">Signal</keyword>
<dbReference type="AlphaFoldDB" id="A0AAD7AXB3"/>
<accession>A0AAD7AXB3</accession>
<comment type="caution">
    <text evidence="2">The sequence shown here is derived from an EMBL/GenBank/DDBJ whole genome shotgun (WGS) entry which is preliminary data.</text>
</comment>
<sequence>SRTRHRDNYPVSRLNKQFVIINFLLLCWVLSEDGYNLVDDLPRCPRSPGAGYADAPTRATAPFQAAHHTNDKSCCPRGQGIAPLPPASVTTTEPERLRYRAVM</sequence>
<organism evidence="2 3">
    <name type="scientific">Mycena rosella</name>
    <name type="common">Pink bonnet</name>
    <name type="synonym">Agaricus rosellus</name>
    <dbReference type="NCBI Taxonomy" id="1033263"/>
    <lineage>
        <taxon>Eukaryota</taxon>
        <taxon>Fungi</taxon>
        <taxon>Dikarya</taxon>
        <taxon>Basidiomycota</taxon>
        <taxon>Agaricomycotina</taxon>
        <taxon>Agaricomycetes</taxon>
        <taxon>Agaricomycetidae</taxon>
        <taxon>Agaricales</taxon>
        <taxon>Marasmiineae</taxon>
        <taxon>Mycenaceae</taxon>
        <taxon>Mycena</taxon>
    </lineage>
</organism>
<reference evidence="2" key="1">
    <citation type="submission" date="2023-03" db="EMBL/GenBank/DDBJ databases">
        <title>Massive genome expansion in bonnet fungi (Mycena s.s.) driven by repeated elements and novel gene families across ecological guilds.</title>
        <authorList>
            <consortium name="Lawrence Berkeley National Laboratory"/>
            <person name="Harder C.B."/>
            <person name="Miyauchi S."/>
            <person name="Viragh M."/>
            <person name="Kuo A."/>
            <person name="Thoen E."/>
            <person name="Andreopoulos B."/>
            <person name="Lu D."/>
            <person name="Skrede I."/>
            <person name="Drula E."/>
            <person name="Henrissat B."/>
            <person name="Morin E."/>
            <person name="Kohler A."/>
            <person name="Barry K."/>
            <person name="LaButti K."/>
            <person name="Morin E."/>
            <person name="Salamov A."/>
            <person name="Lipzen A."/>
            <person name="Mereny Z."/>
            <person name="Hegedus B."/>
            <person name="Baldrian P."/>
            <person name="Stursova M."/>
            <person name="Weitz H."/>
            <person name="Taylor A."/>
            <person name="Grigoriev I.V."/>
            <person name="Nagy L.G."/>
            <person name="Martin F."/>
            <person name="Kauserud H."/>
        </authorList>
    </citation>
    <scope>NUCLEOTIDE SEQUENCE</scope>
    <source>
        <strain evidence="2">CBHHK067</strain>
    </source>
</reference>
<evidence type="ECO:0000313" key="2">
    <source>
        <dbReference type="EMBL" id="KAJ7602721.1"/>
    </source>
</evidence>
<dbReference type="EMBL" id="JARKIE010001368">
    <property type="protein sequence ID" value="KAJ7602721.1"/>
    <property type="molecule type" value="Genomic_DNA"/>
</dbReference>
<protein>
    <submittedName>
        <fullName evidence="2">Uncharacterized protein</fullName>
    </submittedName>
</protein>
<gene>
    <name evidence="2" type="ORF">B0H17DRAFT_1122237</name>
</gene>
<evidence type="ECO:0000313" key="3">
    <source>
        <dbReference type="Proteomes" id="UP001221757"/>
    </source>
</evidence>
<feature type="chain" id="PRO_5042032290" evidence="1">
    <location>
        <begin position="35"/>
        <end position="103"/>
    </location>
</feature>
<dbReference type="Proteomes" id="UP001221757">
    <property type="component" value="Unassembled WGS sequence"/>
</dbReference>
<feature type="non-terminal residue" evidence="2">
    <location>
        <position position="103"/>
    </location>
</feature>
<keyword evidence="3" id="KW-1185">Reference proteome</keyword>